<dbReference type="Pfam" id="PF00394">
    <property type="entry name" value="Cu-oxidase"/>
    <property type="match status" value="1"/>
</dbReference>
<dbReference type="PANTHER" id="PTHR11709:SF145">
    <property type="entry name" value="LCC1"/>
    <property type="match status" value="1"/>
</dbReference>
<organism evidence="6 7">
    <name type="scientific">Elasticomyces elasticus</name>
    <dbReference type="NCBI Taxonomy" id="574655"/>
    <lineage>
        <taxon>Eukaryota</taxon>
        <taxon>Fungi</taxon>
        <taxon>Dikarya</taxon>
        <taxon>Ascomycota</taxon>
        <taxon>Pezizomycotina</taxon>
        <taxon>Dothideomycetes</taxon>
        <taxon>Dothideomycetidae</taxon>
        <taxon>Mycosphaerellales</taxon>
        <taxon>Teratosphaeriaceae</taxon>
        <taxon>Elasticomyces</taxon>
    </lineage>
</organism>
<reference evidence="6" key="1">
    <citation type="submission" date="2023-08" db="EMBL/GenBank/DDBJ databases">
        <title>Black Yeasts Isolated from many extreme environments.</title>
        <authorList>
            <person name="Coleine C."/>
            <person name="Stajich J.E."/>
            <person name="Selbmann L."/>
        </authorList>
    </citation>
    <scope>NUCLEOTIDE SEQUENCE</scope>
    <source>
        <strain evidence="6">CCFEE 5810</strain>
    </source>
</reference>
<dbReference type="InterPro" id="IPR011706">
    <property type="entry name" value="Cu-oxidase_C"/>
</dbReference>
<feature type="domain" description="Plastocyanin-like" evidence="4">
    <location>
        <begin position="432"/>
        <end position="581"/>
    </location>
</feature>
<comment type="similarity">
    <text evidence="1">Belongs to the multicopper oxidase family.</text>
</comment>
<evidence type="ECO:0000259" key="3">
    <source>
        <dbReference type="Pfam" id="PF00394"/>
    </source>
</evidence>
<evidence type="ECO:0000259" key="5">
    <source>
        <dbReference type="Pfam" id="PF07732"/>
    </source>
</evidence>
<dbReference type="InterPro" id="IPR001117">
    <property type="entry name" value="Cu-oxidase_2nd"/>
</dbReference>
<evidence type="ECO:0000313" key="6">
    <source>
        <dbReference type="EMBL" id="KAK5690260.1"/>
    </source>
</evidence>
<dbReference type="InterPro" id="IPR008972">
    <property type="entry name" value="Cupredoxin"/>
</dbReference>
<proteinExistence type="inferred from homology"/>
<gene>
    <name evidence="6" type="ORF">LTR97_012449</name>
</gene>
<feature type="domain" description="Plastocyanin-like" evidence="3">
    <location>
        <begin position="208"/>
        <end position="327"/>
    </location>
</feature>
<dbReference type="EMBL" id="JAVRQU010000026">
    <property type="protein sequence ID" value="KAK5690260.1"/>
    <property type="molecule type" value="Genomic_DNA"/>
</dbReference>
<dbReference type="GO" id="GO:0016491">
    <property type="term" value="F:oxidoreductase activity"/>
    <property type="evidence" value="ECO:0007669"/>
    <property type="project" value="InterPro"/>
</dbReference>
<evidence type="ECO:0008006" key="8">
    <source>
        <dbReference type="Google" id="ProtNLM"/>
    </source>
</evidence>
<evidence type="ECO:0000256" key="1">
    <source>
        <dbReference type="ARBA" id="ARBA00010609"/>
    </source>
</evidence>
<sequence>MVAYGDVAKVALAARGADFMYGGPHTNNAWSPLGTPQHQPLPQYMTNNPMPQGRPWGGRDSWNTNYYNDRPDTGVTRYYDWSITKIPCSPDGVNITCLAANEQVPGPLITANWGDWIEVKVCNNVEDEGTAIHWHGLLQKATPYMDGVPGGSLRYLMVALALVVTVRQWLGWPNGHLRTQQHVSHEGQEAFNSFTDLALSAFDEDLGPIMVSDWYHEYYDTVVEALLEPLPAVNIPMSDNNLINGKNDFNGNNAPLASFNFTSGKTFKLRLINPSAAAVQKISIDGHTMTVIANDFVEVVPYETDHVTLAVGQRTDVLVKATGNPTDAVWLRGYKPPPCWPTHGGDEAKAAIFYENADRTQAPTSSPGPNAYDQYCGNDALSQTVPTYPISPGDPWITEIIPVEFKPNGTPPADVNLLWYMANRTFRADYNEPILLDANQGKTDFDYLRNVHNYGTNNSVRLIVENTGAQPHPMHLHGHNIFILAEGSCTDNSTVFGNTNGTSEAGHMSTNLKRDTGYGNCWDGSIVNPSNPQRRDVHMLLPGNYIVVQWNQDNPGVWPFHCHIAWHLSAGFVWTVLEQPDAVEHNMQIPPAMAQ</sequence>
<dbReference type="AlphaFoldDB" id="A0AAN7ZY51"/>
<dbReference type="CDD" id="cd13901">
    <property type="entry name" value="CuRO_3_MaLCC_like"/>
    <property type="match status" value="1"/>
</dbReference>
<evidence type="ECO:0000313" key="7">
    <source>
        <dbReference type="Proteomes" id="UP001310594"/>
    </source>
</evidence>
<accession>A0AAN7ZY51</accession>
<name>A0AAN7ZY51_9PEZI</name>
<dbReference type="GO" id="GO:0005507">
    <property type="term" value="F:copper ion binding"/>
    <property type="evidence" value="ECO:0007669"/>
    <property type="project" value="InterPro"/>
</dbReference>
<dbReference type="PANTHER" id="PTHR11709">
    <property type="entry name" value="MULTI-COPPER OXIDASE"/>
    <property type="match status" value="1"/>
</dbReference>
<keyword evidence="2" id="KW-0186">Copper</keyword>
<dbReference type="SUPFAM" id="SSF49503">
    <property type="entry name" value="Cupredoxins"/>
    <property type="match status" value="3"/>
</dbReference>
<evidence type="ECO:0000259" key="4">
    <source>
        <dbReference type="Pfam" id="PF07731"/>
    </source>
</evidence>
<comment type="caution">
    <text evidence="6">The sequence shown here is derived from an EMBL/GenBank/DDBJ whole genome shotgun (WGS) entry which is preliminary data.</text>
</comment>
<dbReference type="InterPro" id="IPR045087">
    <property type="entry name" value="Cu-oxidase_fam"/>
</dbReference>
<dbReference type="Proteomes" id="UP001310594">
    <property type="component" value="Unassembled WGS sequence"/>
</dbReference>
<dbReference type="InterPro" id="IPR011707">
    <property type="entry name" value="Cu-oxidase-like_N"/>
</dbReference>
<feature type="domain" description="Plastocyanin-like" evidence="5">
    <location>
        <begin position="83"/>
        <end position="152"/>
    </location>
</feature>
<dbReference type="Gene3D" id="2.60.40.420">
    <property type="entry name" value="Cupredoxins - blue copper proteins"/>
    <property type="match status" value="3"/>
</dbReference>
<protein>
    <recommendedName>
        <fullName evidence="8">Laccase</fullName>
    </recommendedName>
</protein>
<dbReference type="Pfam" id="PF07732">
    <property type="entry name" value="Cu-oxidase_3"/>
    <property type="match status" value="1"/>
</dbReference>
<evidence type="ECO:0000256" key="2">
    <source>
        <dbReference type="ARBA" id="ARBA00023008"/>
    </source>
</evidence>
<dbReference type="Pfam" id="PF07731">
    <property type="entry name" value="Cu-oxidase_2"/>
    <property type="match status" value="1"/>
</dbReference>